<feature type="region of interest" description="Disordered" evidence="1">
    <location>
        <begin position="187"/>
        <end position="312"/>
    </location>
</feature>
<comment type="caution">
    <text evidence="2">The sequence shown here is derived from an EMBL/GenBank/DDBJ whole genome shotgun (WGS) entry which is preliminary data.</text>
</comment>
<proteinExistence type="predicted"/>
<sequence length="351" mass="38402">MPASDKRKAARVARALGGGNTAPDADSTLDRDSLDEMPANEKSEGQRNMEAMLSQCLGAMKKEYPLHYNSCPYIANLSQEDTEFDNLTAEDIQNPRFDHIISFMKQRGFPKVPTGTAANNLIKQYEAMKGKQKAAGQPSQDNTAAGHSTSYTAALCQFLAVSKGEKGSDVNQLINAIKQLEEASARAFSRPKLTEQMPKQKATGQSSQDNTVAGPPTSDTMMEKDNRNAAGKPSTDKPNCFAPIFKRRMREYIRKEERKKRREEAARKDSQVSTTEHLPGNDPSGEPTQNTHGITLPGLAEPKDTAQDSAGQDLKGSAIAAFSKDAPVPMLIHDLNQPNPDYELLIENGFM</sequence>
<dbReference type="Proteomes" id="UP000756921">
    <property type="component" value="Unassembled WGS sequence"/>
</dbReference>
<accession>A0A9P6KQ11</accession>
<keyword evidence="3" id="KW-1185">Reference proteome</keyword>
<evidence type="ECO:0000313" key="2">
    <source>
        <dbReference type="EMBL" id="KAF9735278.1"/>
    </source>
</evidence>
<evidence type="ECO:0000313" key="3">
    <source>
        <dbReference type="Proteomes" id="UP000756921"/>
    </source>
</evidence>
<feature type="compositionally biased region" description="Basic and acidic residues" evidence="1">
    <location>
        <begin position="28"/>
        <end position="47"/>
    </location>
</feature>
<name>A0A9P6KQ11_9PLEO</name>
<feature type="region of interest" description="Disordered" evidence="1">
    <location>
        <begin position="1"/>
        <end position="47"/>
    </location>
</feature>
<reference evidence="2" key="1">
    <citation type="journal article" date="2020" name="Mol. Plant Microbe Interact.">
        <title>Genome Sequence of the Biocontrol Agent Coniothyrium minitans strain Conio (IMI 134523).</title>
        <authorList>
            <person name="Patel D."/>
            <person name="Shittu T.A."/>
            <person name="Baroncelli R."/>
            <person name="Muthumeenakshi S."/>
            <person name="Osborne T.H."/>
            <person name="Janganan T.K."/>
            <person name="Sreenivasaprasad S."/>
        </authorList>
    </citation>
    <scope>NUCLEOTIDE SEQUENCE</scope>
    <source>
        <strain evidence="2">Conio</strain>
    </source>
</reference>
<protein>
    <submittedName>
        <fullName evidence="2">Uncharacterized protein</fullName>
    </submittedName>
</protein>
<dbReference type="AlphaFoldDB" id="A0A9P6KQ11"/>
<gene>
    <name evidence="2" type="ORF">PMIN01_06683</name>
</gene>
<feature type="compositionally biased region" description="Basic and acidic residues" evidence="1">
    <location>
        <begin position="250"/>
        <end position="270"/>
    </location>
</feature>
<dbReference type="EMBL" id="WJXW01000006">
    <property type="protein sequence ID" value="KAF9735278.1"/>
    <property type="molecule type" value="Genomic_DNA"/>
</dbReference>
<dbReference type="OrthoDB" id="10496249at2759"/>
<evidence type="ECO:0000256" key="1">
    <source>
        <dbReference type="SAM" id="MobiDB-lite"/>
    </source>
</evidence>
<organism evidence="2 3">
    <name type="scientific">Paraphaeosphaeria minitans</name>
    <dbReference type="NCBI Taxonomy" id="565426"/>
    <lineage>
        <taxon>Eukaryota</taxon>
        <taxon>Fungi</taxon>
        <taxon>Dikarya</taxon>
        <taxon>Ascomycota</taxon>
        <taxon>Pezizomycotina</taxon>
        <taxon>Dothideomycetes</taxon>
        <taxon>Pleosporomycetidae</taxon>
        <taxon>Pleosporales</taxon>
        <taxon>Massarineae</taxon>
        <taxon>Didymosphaeriaceae</taxon>
        <taxon>Paraphaeosphaeria</taxon>
    </lineage>
</organism>
<feature type="compositionally biased region" description="Polar residues" evidence="1">
    <location>
        <begin position="202"/>
        <end position="211"/>
    </location>
</feature>